<comment type="caution">
    <text evidence="1">The sequence shown here is derived from an EMBL/GenBank/DDBJ whole genome shotgun (WGS) entry which is preliminary data.</text>
</comment>
<dbReference type="Proteomes" id="UP000299102">
    <property type="component" value="Unassembled WGS sequence"/>
</dbReference>
<accession>A0A4C2AE83</accession>
<name>A0A4C2AE83_EUMVA</name>
<dbReference type="AlphaFoldDB" id="A0A4C2AE83"/>
<evidence type="ECO:0000313" key="1">
    <source>
        <dbReference type="EMBL" id="GBP97499.1"/>
    </source>
</evidence>
<gene>
    <name evidence="1" type="ORF">EVAR_70898_1</name>
</gene>
<keyword evidence="2" id="KW-1185">Reference proteome</keyword>
<reference evidence="1 2" key="1">
    <citation type="journal article" date="2019" name="Commun. Biol.">
        <title>The bagworm genome reveals a unique fibroin gene that provides high tensile strength.</title>
        <authorList>
            <person name="Kono N."/>
            <person name="Nakamura H."/>
            <person name="Ohtoshi R."/>
            <person name="Tomita M."/>
            <person name="Numata K."/>
            <person name="Arakawa K."/>
        </authorList>
    </citation>
    <scope>NUCLEOTIDE SEQUENCE [LARGE SCALE GENOMIC DNA]</scope>
</reference>
<dbReference type="EMBL" id="BGZK01002943">
    <property type="protein sequence ID" value="GBP97499.1"/>
    <property type="molecule type" value="Genomic_DNA"/>
</dbReference>
<proteinExistence type="predicted"/>
<protein>
    <submittedName>
        <fullName evidence="1">Uncharacterized protein</fullName>
    </submittedName>
</protein>
<evidence type="ECO:0000313" key="2">
    <source>
        <dbReference type="Proteomes" id="UP000299102"/>
    </source>
</evidence>
<sequence>MDPNLAGLGGVDPQMRAQQRTSVMRLAHPDRAELAIDALTTTPLFIYNARYGAAPHDARGVWHDHSSWRVDGYRVHAEFLSLSANPQNR</sequence>
<organism evidence="1 2">
    <name type="scientific">Eumeta variegata</name>
    <name type="common">Bagworm moth</name>
    <name type="synonym">Eumeta japonica</name>
    <dbReference type="NCBI Taxonomy" id="151549"/>
    <lineage>
        <taxon>Eukaryota</taxon>
        <taxon>Metazoa</taxon>
        <taxon>Ecdysozoa</taxon>
        <taxon>Arthropoda</taxon>
        <taxon>Hexapoda</taxon>
        <taxon>Insecta</taxon>
        <taxon>Pterygota</taxon>
        <taxon>Neoptera</taxon>
        <taxon>Endopterygota</taxon>
        <taxon>Lepidoptera</taxon>
        <taxon>Glossata</taxon>
        <taxon>Ditrysia</taxon>
        <taxon>Tineoidea</taxon>
        <taxon>Psychidae</taxon>
        <taxon>Oiketicinae</taxon>
        <taxon>Eumeta</taxon>
    </lineage>
</organism>